<reference evidence="2" key="1">
    <citation type="submission" date="2018-02" db="EMBL/GenBank/DDBJ databases">
        <title>Rhizophora mucronata_Transcriptome.</title>
        <authorList>
            <person name="Meera S.P."/>
            <person name="Sreeshan A."/>
            <person name="Augustine A."/>
        </authorList>
    </citation>
    <scope>NUCLEOTIDE SEQUENCE</scope>
    <source>
        <tissue evidence="2">Leaf</tissue>
    </source>
</reference>
<feature type="signal peptide" evidence="1">
    <location>
        <begin position="1"/>
        <end position="17"/>
    </location>
</feature>
<proteinExistence type="predicted"/>
<keyword evidence="1" id="KW-0732">Signal</keyword>
<evidence type="ECO:0000313" key="2">
    <source>
        <dbReference type="EMBL" id="MBW80604.1"/>
    </source>
</evidence>
<name>A0A2P2IHA3_RHIMU</name>
<protein>
    <submittedName>
        <fullName evidence="2">Uncharacterized protein</fullName>
    </submittedName>
</protein>
<feature type="chain" id="PRO_5015125245" evidence="1">
    <location>
        <begin position="18"/>
        <end position="34"/>
    </location>
</feature>
<dbReference type="AlphaFoldDB" id="A0A2P2IHA3"/>
<evidence type="ECO:0000256" key="1">
    <source>
        <dbReference type="SAM" id="SignalP"/>
    </source>
</evidence>
<accession>A0A2P2IHA3</accession>
<dbReference type="EMBL" id="GGEC01000121">
    <property type="protein sequence ID" value="MBW80604.1"/>
    <property type="molecule type" value="Transcribed_RNA"/>
</dbReference>
<organism evidence="2">
    <name type="scientific">Rhizophora mucronata</name>
    <name type="common">Asiatic mangrove</name>
    <dbReference type="NCBI Taxonomy" id="61149"/>
    <lineage>
        <taxon>Eukaryota</taxon>
        <taxon>Viridiplantae</taxon>
        <taxon>Streptophyta</taxon>
        <taxon>Embryophyta</taxon>
        <taxon>Tracheophyta</taxon>
        <taxon>Spermatophyta</taxon>
        <taxon>Magnoliopsida</taxon>
        <taxon>eudicotyledons</taxon>
        <taxon>Gunneridae</taxon>
        <taxon>Pentapetalae</taxon>
        <taxon>rosids</taxon>
        <taxon>fabids</taxon>
        <taxon>Malpighiales</taxon>
        <taxon>Rhizophoraceae</taxon>
        <taxon>Rhizophora</taxon>
    </lineage>
</organism>
<sequence length="34" mass="4096">MQHFWFQLLVVFRATNGLLMFKDAIQSFSEMPFD</sequence>